<feature type="domain" description="Glycosyltransferase 2-like" evidence="1">
    <location>
        <begin position="218"/>
        <end position="354"/>
    </location>
</feature>
<name>A0ABS6RUM2_9BACT</name>
<evidence type="ECO:0000259" key="1">
    <source>
        <dbReference type="Pfam" id="PF00535"/>
    </source>
</evidence>
<protein>
    <submittedName>
        <fullName evidence="3">Glycosyltransferase</fullName>
    </submittedName>
</protein>
<sequence length="452" mass="51976">MRFEKGIYYYEELLKFLEFLIPPYASVIHIGCGSGEIIGYLRASYKAGVDANAQIIEKAKERFHDVEFIVGNIENVQVAKTFDYVLVINAIEYVNDIQRCFENIKPLCRPDTRIIIIYFNYLWEPVLKFAEKLGLRRKRDLMEHYLSAEDLEGLLSLCDFEPIKRFDRFLLPVHVPMLSYILNKLVVKIPFMNNLALNYIIIARLPMARKTAKEVSCSIVIPCRNEKGNIEEIVKRVPRLGKATELLFIEGHSKDGTLEECLRVQREYNTLDIKVSVQDGIGKGDAVLKGFRQATGDVLMILDADITVPPEDLGKFFETIVSGKGELVMGNRLMYQMESQAMRHLNLAGNKFFSAMFTFLLCQRIKDTLCGTKVLWKEDHLKILAGKDYFGDIDPFGDFDLILGAAKLNMKIVEIPIRYRERVYGTTQISRFRHGLLLLRMVIAAFMKLKWV</sequence>
<dbReference type="CDD" id="cd02440">
    <property type="entry name" value="AdoMet_MTases"/>
    <property type="match status" value="1"/>
</dbReference>
<evidence type="ECO:0000313" key="3">
    <source>
        <dbReference type="EMBL" id="MBV6340319.1"/>
    </source>
</evidence>
<dbReference type="PANTHER" id="PTHR10859">
    <property type="entry name" value="GLYCOSYL TRANSFERASE"/>
    <property type="match status" value="1"/>
</dbReference>
<gene>
    <name evidence="3" type="ORF">HWQ67_01850</name>
</gene>
<accession>A0ABS6RUM2</accession>
<dbReference type="Proteomes" id="UP001196980">
    <property type="component" value="Unassembled WGS sequence"/>
</dbReference>
<dbReference type="InterPro" id="IPR025714">
    <property type="entry name" value="Methyltranfer_dom"/>
</dbReference>
<dbReference type="PANTHER" id="PTHR10859:SF91">
    <property type="entry name" value="DOLICHYL-PHOSPHATE BETA-GLUCOSYLTRANSFERASE"/>
    <property type="match status" value="1"/>
</dbReference>
<comment type="caution">
    <text evidence="3">The sequence shown here is derived from an EMBL/GenBank/DDBJ whole genome shotgun (WGS) entry which is preliminary data.</text>
</comment>
<dbReference type="Pfam" id="PF00535">
    <property type="entry name" value="Glycos_transf_2"/>
    <property type="match status" value="1"/>
</dbReference>
<dbReference type="Pfam" id="PF13847">
    <property type="entry name" value="Methyltransf_31"/>
    <property type="match status" value="1"/>
</dbReference>
<dbReference type="InterPro" id="IPR001173">
    <property type="entry name" value="Glyco_trans_2-like"/>
</dbReference>
<proteinExistence type="predicted"/>
<keyword evidence="4" id="KW-1185">Reference proteome</keyword>
<reference evidence="3 4" key="1">
    <citation type="journal article" date="2020" name="J Geophys Res Biogeosci">
        <title>Magnetotaxis as an Adaptation to Enable Bacterial Shuttling of Microbial Sulfur and Sulfur Cycling Across Aquatic Oxic#Anoxic Interfaces.</title>
        <authorList>
            <person name="Li J."/>
            <person name="Liu P."/>
            <person name="Wang J."/>
            <person name="Roberts A.P."/>
            <person name="Pan Y."/>
        </authorList>
    </citation>
    <scope>NUCLEOTIDE SEQUENCE [LARGE SCALE GENOMIC DNA]</scope>
    <source>
        <strain evidence="3 4">MYR-1_YQ</strain>
    </source>
</reference>
<dbReference type="EMBL" id="JABXWD010000018">
    <property type="protein sequence ID" value="MBV6340319.1"/>
    <property type="molecule type" value="Genomic_DNA"/>
</dbReference>
<evidence type="ECO:0000313" key="4">
    <source>
        <dbReference type="Proteomes" id="UP001196980"/>
    </source>
</evidence>
<organism evidence="3 4">
    <name type="scientific">Candidatus Magnetobacterium casense</name>
    <dbReference type="NCBI Taxonomy" id="1455061"/>
    <lineage>
        <taxon>Bacteria</taxon>
        <taxon>Pseudomonadati</taxon>
        <taxon>Nitrospirota</taxon>
        <taxon>Thermodesulfovibrionia</taxon>
        <taxon>Thermodesulfovibrionales</taxon>
        <taxon>Candidatus Magnetobacteriaceae</taxon>
        <taxon>Candidatus Magnetobacterium</taxon>
    </lineage>
</organism>
<evidence type="ECO:0000259" key="2">
    <source>
        <dbReference type="Pfam" id="PF13847"/>
    </source>
</evidence>
<feature type="domain" description="Methyltransferase" evidence="2">
    <location>
        <begin position="26"/>
        <end position="120"/>
    </location>
</feature>
<dbReference type="RefSeq" id="WP_218250937.1">
    <property type="nucleotide sequence ID" value="NZ_JABXWD010000018.1"/>
</dbReference>
<dbReference type="CDD" id="cd04179">
    <property type="entry name" value="DPM_DPG-synthase_like"/>
    <property type="match status" value="1"/>
</dbReference>